<evidence type="ECO:0000313" key="6">
    <source>
        <dbReference type="Proteomes" id="UP001240236"/>
    </source>
</evidence>
<evidence type="ECO:0000256" key="3">
    <source>
        <dbReference type="SAM" id="Phobius"/>
    </source>
</evidence>
<dbReference type="AlphaFoldDB" id="A0AAE3VXM8"/>
<dbReference type="SUPFAM" id="SSF49785">
    <property type="entry name" value="Galactose-binding domain-like"/>
    <property type="match status" value="1"/>
</dbReference>
<dbReference type="InterPro" id="IPR006584">
    <property type="entry name" value="Cellulose-bd_IV"/>
</dbReference>
<proteinExistence type="predicted"/>
<keyword evidence="3" id="KW-0812">Transmembrane</keyword>
<feature type="transmembrane region" description="Helical" evidence="3">
    <location>
        <begin position="71"/>
        <end position="90"/>
    </location>
</feature>
<dbReference type="SMART" id="SM00606">
    <property type="entry name" value="CBD_IV"/>
    <property type="match status" value="1"/>
</dbReference>
<feature type="region of interest" description="Disordered" evidence="2">
    <location>
        <begin position="1"/>
        <end position="68"/>
    </location>
</feature>
<feature type="compositionally biased region" description="Low complexity" evidence="2">
    <location>
        <begin position="148"/>
        <end position="189"/>
    </location>
</feature>
<gene>
    <name evidence="5" type="ORF">J2S42_002288</name>
</gene>
<organism evidence="5 6">
    <name type="scientific">Catenuloplanes indicus</name>
    <dbReference type="NCBI Taxonomy" id="137267"/>
    <lineage>
        <taxon>Bacteria</taxon>
        <taxon>Bacillati</taxon>
        <taxon>Actinomycetota</taxon>
        <taxon>Actinomycetes</taxon>
        <taxon>Micromonosporales</taxon>
        <taxon>Micromonosporaceae</taxon>
        <taxon>Catenuloplanes</taxon>
    </lineage>
</organism>
<accession>A0AAE3VXM8</accession>
<keyword evidence="3" id="KW-0472">Membrane</keyword>
<dbReference type="PROSITE" id="PS51175">
    <property type="entry name" value="CBM6"/>
    <property type="match status" value="1"/>
</dbReference>
<dbReference type="Gene3D" id="2.60.120.260">
    <property type="entry name" value="Galactose-binding domain-like"/>
    <property type="match status" value="1"/>
</dbReference>
<dbReference type="RefSeq" id="WP_307238331.1">
    <property type="nucleotide sequence ID" value="NZ_JAUSUZ010000001.1"/>
</dbReference>
<dbReference type="CDD" id="cd04084">
    <property type="entry name" value="CBM6_xylanase-like"/>
    <property type="match status" value="1"/>
</dbReference>
<protein>
    <recommendedName>
        <fullName evidence="4">CBM6 domain-containing protein</fullName>
    </recommendedName>
</protein>
<dbReference type="Proteomes" id="UP001240236">
    <property type="component" value="Unassembled WGS sequence"/>
</dbReference>
<reference evidence="5 6" key="1">
    <citation type="submission" date="2023-07" db="EMBL/GenBank/DDBJ databases">
        <title>Sequencing the genomes of 1000 actinobacteria strains.</title>
        <authorList>
            <person name="Klenk H.-P."/>
        </authorList>
    </citation>
    <scope>NUCLEOTIDE SEQUENCE [LARGE SCALE GENOMIC DNA]</scope>
    <source>
        <strain evidence="5 6">DSM 44709</strain>
    </source>
</reference>
<feature type="compositionally biased region" description="Low complexity" evidence="2">
    <location>
        <begin position="18"/>
        <end position="57"/>
    </location>
</feature>
<evidence type="ECO:0000256" key="1">
    <source>
        <dbReference type="ARBA" id="ARBA00022729"/>
    </source>
</evidence>
<feature type="domain" description="CBM6" evidence="4">
    <location>
        <begin position="201"/>
        <end position="327"/>
    </location>
</feature>
<keyword evidence="3" id="KW-1133">Transmembrane helix</keyword>
<evidence type="ECO:0000256" key="2">
    <source>
        <dbReference type="SAM" id="MobiDB-lite"/>
    </source>
</evidence>
<dbReference type="InterPro" id="IPR005084">
    <property type="entry name" value="CBM6"/>
</dbReference>
<keyword evidence="6" id="KW-1185">Reference proteome</keyword>
<keyword evidence="1" id="KW-0732">Signal</keyword>
<name>A0AAE3VXM8_9ACTN</name>
<dbReference type="InterPro" id="IPR008979">
    <property type="entry name" value="Galactose-bd-like_sf"/>
</dbReference>
<dbReference type="EMBL" id="JAUSUZ010000001">
    <property type="protein sequence ID" value="MDQ0365619.1"/>
    <property type="molecule type" value="Genomic_DNA"/>
</dbReference>
<sequence length="327" mass="32911">MRGRTTEQERERPPTGLPRPAAARPAADAAPGSPASDESHAANATDTTRAPRTPAVASVTETPRRRGPSRAMIGVGLAVVLIVAAAWLLVSLPGVPGGADWAGGGDRNWPPGAPGGTPTSEQPLSAPPASAPFASPEPGRPTDNGLVATPRSPAAAAAAKPAGTTPAAGTSPSDAAPTTGAPVAPTPTGSPLNGGNGIAPGQVEAESFAWQWGVTAAALDGASGGRGVSAVSNGDWLRFDALDLGGARTFKVRIANGSGSSGRIEIRYDSPWSAPMASVSVDNTGGWSQWRTRSVSCTSATGSRTVYVSFVSRSPGDFVYLDWISFS</sequence>
<dbReference type="Pfam" id="PF03422">
    <property type="entry name" value="CBM_6"/>
    <property type="match status" value="1"/>
</dbReference>
<evidence type="ECO:0000313" key="5">
    <source>
        <dbReference type="EMBL" id="MDQ0365619.1"/>
    </source>
</evidence>
<comment type="caution">
    <text evidence="5">The sequence shown here is derived from an EMBL/GenBank/DDBJ whole genome shotgun (WGS) entry which is preliminary data.</text>
</comment>
<feature type="region of interest" description="Disordered" evidence="2">
    <location>
        <begin position="101"/>
        <end position="200"/>
    </location>
</feature>
<feature type="compositionally biased region" description="Basic and acidic residues" evidence="2">
    <location>
        <begin position="1"/>
        <end position="13"/>
    </location>
</feature>
<evidence type="ECO:0000259" key="4">
    <source>
        <dbReference type="PROSITE" id="PS51175"/>
    </source>
</evidence>
<dbReference type="GO" id="GO:0030246">
    <property type="term" value="F:carbohydrate binding"/>
    <property type="evidence" value="ECO:0007669"/>
    <property type="project" value="InterPro"/>
</dbReference>